<dbReference type="STRING" id="1321606.SAMD00020551_1531"/>
<evidence type="ECO:0000313" key="2">
    <source>
        <dbReference type="Proteomes" id="UP000031014"/>
    </source>
</evidence>
<proteinExistence type="predicted"/>
<evidence type="ECO:0000313" key="1">
    <source>
        <dbReference type="EMBL" id="GAM13389.1"/>
    </source>
</evidence>
<protein>
    <submittedName>
        <fullName evidence="1">S-layer homology domain protein</fullName>
    </submittedName>
</protein>
<sequence length="224" mass="26444">MYEPHPIMRNSSFYKNYWEAYSPKLKRDVCYLGQANYELWLLIEINHEIISFCERPLVISGVLNKKKIEVIPNFWLKYKNGQESIVIIEASKSEKQKREITFLAKWCKENNRQLEVKDYSYLLKNQLLINNAKRIIPYLSSSNPIDLDIHKVSKCLSFEKRTIKTVLNELNDSITEQRIIVALYSLIFNNKIASNLNSKPININTEVWLHCPEEESQNHTITNY</sequence>
<gene>
    <name evidence="1" type="ORF">SAMD00020551_1531</name>
</gene>
<dbReference type="AlphaFoldDB" id="A0A0A8X2E7"/>
<comment type="caution">
    <text evidence="1">The sequence shown here is derived from an EMBL/GenBank/DDBJ whole genome shotgun (WGS) entry which is preliminary data.</text>
</comment>
<reference evidence="1 2" key="1">
    <citation type="submission" date="2013-06" db="EMBL/GenBank/DDBJ databases">
        <title>Whole genome shotgun sequence of Bacillus selenatarsenatis SF-1.</title>
        <authorList>
            <person name="Kuroda M."/>
            <person name="Sei K."/>
            <person name="Yamashita M."/>
            <person name="Ike M."/>
        </authorList>
    </citation>
    <scope>NUCLEOTIDE SEQUENCE [LARGE SCALE GENOMIC DNA]</scope>
    <source>
        <strain evidence="1 2">SF-1</strain>
    </source>
</reference>
<dbReference type="Proteomes" id="UP000031014">
    <property type="component" value="Unassembled WGS sequence"/>
</dbReference>
<accession>A0A0A8X2E7</accession>
<name>A0A0A8X2E7_MESS1</name>
<organism evidence="1 2">
    <name type="scientific">Mesobacillus selenatarsenatis (strain DSM 18680 / JCM 14380 / FERM P-15431 / SF-1)</name>
    <dbReference type="NCBI Taxonomy" id="1321606"/>
    <lineage>
        <taxon>Bacteria</taxon>
        <taxon>Bacillati</taxon>
        <taxon>Bacillota</taxon>
        <taxon>Bacilli</taxon>
        <taxon>Bacillales</taxon>
        <taxon>Bacillaceae</taxon>
        <taxon>Mesobacillus</taxon>
    </lineage>
</organism>
<dbReference type="EMBL" id="BASE01000031">
    <property type="protein sequence ID" value="GAM13389.1"/>
    <property type="molecule type" value="Genomic_DNA"/>
</dbReference>
<dbReference type="OrthoDB" id="1778922at2"/>
<keyword evidence="2" id="KW-1185">Reference proteome</keyword>
<dbReference type="RefSeq" id="WP_041965237.1">
    <property type="nucleotide sequence ID" value="NZ_BASE01000031.1"/>
</dbReference>